<dbReference type="Pfam" id="PF00026">
    <property type="entry name" value="Asp"/>
    <property type="match status" value="2"/>
</dbReference>
<keyword evidence="7" id="KW-0732">Signal</keyword>
<dbReference type="InterPro" id="IPR001461">
    <property type="entry name" value="Aspartic_peptidase_A1"/>
</dbReference>
<dbReference type="PROSITE" id="PS51767">
    <property type="entry name" value="PEPTIDASE_A1"/>
    <property type="match status" value="1"/>
</dbReference>
<dbReference type="InterPro" id="IPR033121">
    <property type="entry name" value="PEPTIDASE_A1"/>
</dbReference>
<dbReference type="PRINTS" id="PR00792">
    <property type="entry name" value="PEPSIN"/>
</dbReference>
<keyword evidence="10" id="KW-1185">Reference proteome</keyword>
<evidence type="ECO:0000256" key="5">
    <source>
        <dbReference type="PIRSR" id="PIRSR601461-2"/>
    </source>
</evidence>
<keyword evidence="2 6" id="KW-0645">Protease</keyword>
<feature type="chain" id="PRO_5013560567" evidence="7">
    <location>
        <begin position="18"/>
        <end position="349"/>
    </location>
</feature>
<dbReference type="PANTHER" id="PTHR47966">
    <property type="entry name" value="BETA-SITE APP-CLEAVING ENZYME, ISOFORM A-RELATED"/>
    <property type="match status" value="1"/>
</dbReference>
<proteinExistence type="inferred from homology"/>
<protein>
    <submittedName>
        <fullName evidence="9">Eukaryotic aspartyl protease</fullName>
    </submittedName>
</protein>
<feature type="domain" description="Peptidase A1" evidence="8">
    <location>
        <begin position="70"/>
        <end position="349"/>
    </location>
</feature>
<gene>
    <name evidence="9" type="ORF">TELCIR_20461</name>
</gene>
<dbReference type="PROSITE" id="PS00141">
    <property type="entry name" value="ASP_PROTEASE"/>
    <property type="match status" value="2"/>
</dbReference>
<reference evidence="9 10" key="1">
    <citation type="submission" date="2015-09" db="EMBL/GenBank/DDBJ databases">
        <title>Draft genome of the parasitic nematode Teladorsagia circumcincta isolate WARC Sus (inbred).</title>
        <authorList>
            <person name="Mitreva M."/>
        </authorList>
    </citation>
    <scope>NUCLEOTIDE SEQUENCE [LARGE SCALE GENOMIC DNA]</scope>
    <source>
        <strain evidence="9 10">S</strain>
    </source>
</reference>
<organism evidence="9 10">
    <name type="scientific">Teladorsagia circumcincta</name>
    <name type="common">Brown stomach worm</name>
    <name type="synonym">Ostertagia circumcincta</name>
    <dbReference type="NCBI Taxonomy" id="45464"/>
    <lineage>
        <taxon>Eukaryota</taxon>
        <taxon>Metazoa</taxon>
        <taxon>Ecdysozoa</taxon>
        <taxon>Nematoda</taxon>
        <taxon>Chromadorea</taxon>
        <taxon>Rhabditida</taxon>
        <taxon>Rhabditina</taxon>
        <taxon>Rhabditomorpha</taxon>
        <taxon>Strongyloidea</taxon>
        <taxon>Trichostrongylidae</taxon>
        <taxon>Teladorsagia</taxon>
    </lineage>
</organism>
<dbReference type="GO" id="GO:0004190">
    <property type="term" value="F:aspartic-type endopeptidase activity"/>
    <property type="evidence" value="ECO:0007669"/>
    <property type="project" value="UniProtKB-KW"/>
</dbReference>
<keyword evidence="3 6" id="KW-0064">Aspartyl protease</keyword>
<dbReference type="EMBL" id="KZ362362">
    <property type="protein sequence ID" value="PIO58109.1"/>
    <property type="molecule type" value="Genomic_DNA"/>
</dbReference>
<evidence type="ECO:0000256" key="1">
    <source>
        <dbReference type="ARBA" id="ARBA00007447"/>
    </source>
</evidence>
<dbReference type="OrthoDB" id="771136at2759"/>
<evidence type="ECO:0000256" key="2">
    <source>
        <dbReference type="ARBA" id="ARBA00022670"/>
    </source>
</evidence>
<dbReference type="GO" id="GO:0005764">
    <property type="term" value="C:lysosome"/>
    <property type="evidence" value="ECO:0007669"/>
    <property type="project" value="TreeGrafter"/>
</dbReference>
<evidence type="ECO:0000256" key="4">
    <source>
        <dbReference type="ARBA" id="ARBA00022801"/>
    </source>
</evidence>
<evidence type="ECO:0000313" key="9">
    <source>
        <dbReference type="EMBL" id="PIO58109.1"/>
    </source>
</evidence>
<feature type="disulfide bond" evidence="5">
    <location>
        <begin position="101"/>
        <end position="108"/>
    </location>
</feature>
<feature type="signal peptide" evidence="7">
    <location>
        <begin position="1"/>
        <end position="17"/>
    </location>
</feature>
<dbReference type="GO" id="GO:0006508">
    <property type="term" value="P:proteolysis"/>
    <property type="evidence" value="ECO:0007669"/>
    <property type="project" value="UniProtKB-KW"/>
</dbReference>
<evidence type="ECO:0000256" key="6">
    <source>
        <dbReference type="RuleBase" id="RU000454"/>
    </source>
</evidence>
<dbReference type="InterPro" id="IPR001969">
    <property type="entry name" value="Aspartic_peptidase_AS"/>
</dbReference>
<dbReference type="SUPFAM" id="SSF50630">
    <property type="entry name" value="Acid proteases"/>
    <property type="match status" value="1"/>
</dbReference>
<evidence type="ECO:0000313" key="10">
    <source>
        <dbReference type="Proteomes" id="UP000230423"/>
    </source>
</evidence>
<dbReference type="Gene3D" id="2.40.70.10">
    <property type="entry name" value="Acid Proteases"/>
    <property type="match status" value="2"/>
</dbReference>
<keyword evidence="5" id="KW-1015">Disulfide bond</keyword>
<comment type="similarity">
    <text evidence="1 6">Belongs to the peptidase A1 family.</text>
</comment>
<dbReference type="Proteomes" id="UP000230423">
    <property type="component" value="Unassembled WGS sequence"/>
</dbReference>
<name>A0A2G9TJG7_TELCI</name>
<dbReference type="PANTHER" id="PTHR47966:SF40">
    <property type="entry name" value="ASPARTIC PROTEASE 3"/>
    <property type="match status" value="1"/>
</dbReference>
<evidence type="ECO:0000259" key="8">
    <source>
        <dbReference type="PROSITE" id="PS51767"/>
    </source>
</evidence>
<sequence length="349" mass="38387">MTEILFLLLSAGLAVDALVRVNMTKKIYDRTSYNVKAMGEFLKQKYIKDYTFGSGYDFNEGLSDYFNTQYYGTIQIGTPPQTFKVLFDTGSSNLWVPCVGCPYDNLACQNHQQFGTNQEYCTNDQQGFACAMQEPGDTFVNSIFDGILGMAWDSIATDDIPQPMDQIFANQELCPEALFAFWLNRNLSNNIVGGEMTLCGIDPAHYKGSIVWEPLISENYWRIKLRGIAVNGQPIIDGPVDAIADTGTSLIAGPPEAVQMIQQAIGASETGEIDCSTIPYLPLIAFTIGGSEMILGGSNYVIQSILGEFVVGSFVGGEGRSSENARFIQANQINPQWREALTANIDWAR</sequence>
<evidence type="ECO:0000256" key="7">
    <source>
        <dbReference type="SAM" id="SignalP"/>
    </source>
</evidence>
<dbReference type="AlphaFoldDB" id="A0A2G9TJG7"/>
<evidence type="ECO:0000256" key="3">
    <source>
        <dbReference type="ARBA" id="ARBA00022750"/>
    </source>
</evidence>
<keyword evidence="4 6" id="KW-0378">Hydrolase</keyword>
<dbReference type="InterPro" id="IPR021109">
    <property type="entry name" value="Peptidase_aspartic_dom_sf"/>
</dbReference>
<dbReference type="FunFam" id="2.40.70.10:FF:000115">
    <property type="entry name" value="Lysosomal aspartic protease"/>
    <property type="match status" value="1"/>
</dbReference>
<accession>A0A2G9TJG7</accession>